<proteinExistence type="inferred from homology"/>
<evidence type="ECO:0000256" key="5">
    <source>
        <dbReference type="ARBA" id="ARBA00022989"/>
    </source>
</evidence>
<feature type="transmembrane region" description="Helical" evidence="7">
    <location>
        <begin position="383"/>
        <end position="402"/>
    </location>
</feature>
<evidence type="ECO:0000256" key="6">
    <source>
        <dbReference type="ARBA" id="ARBA00023136"/>
    </source>
</evidence>
<dbReference type="PANTHER" id="PTHR11660:SF57">
    <property type="entry name" value="SOLUTE CARRIER FAMILY 40 MEMBER"/>
    <property type="match status" value="1"/>
</dbReference>
<evidence type="ECO:0000313" key="10">
    <source>
        <dbReference type="RefSeq" id="XP_028966993.1"/>
    </source>
</evidence>
<feature type="region of interest" description="Disordered" evidence="8">
    <location>
        <begin position="1"/>
        <end position="58"/>
    </location>
</feature>
<gene>
    <name evidence="10" type="primary">LOC100904755</name>
</gene>
<dbReference type="InterPro" id="IPR009716">
    <property type="entry name" value="Ferroportin-1"/>
</dbReference>
<evidence type="ECO:0000256" key="7">
    <source>
        <dbReference type="RuleBase" id="RU365065"/>
    </source>
</evidence>
<protein>
    <recommendedName>
        <fullName evidence="7">Solute carrier family 40 member</fullName>
    </recommendedName>
</protein>
<keyword evidence="6 7" id="KW-0472">Membrane</keyword>
<feature type="transmembrane region" description="Helical" evidence="7">
    <location>
        <begin position="168"/>
        <end position="187"/>
    </location>
</feature>
<reference evidence="10" key="1">
    <citation type="submission" date="2025-08" db="UniProtKB">
        <authorList>
            <consortium name="RefSeq"/>
        </authorList>
    </citation>
    <scope>IDENTIFICATION</scope>
</reference>
<dbReference type="GeneID" id="100904755"/>
<evidence type="ECO:0000256" key="1">
    <source>
        <dbReference type="ARBA" id="ARBA00004141"/>
    </source>
</evidence>
<feature type="transmembrane region" description="Helical" evidence="7">
    <location>
        <begin position="227"/>
        <end position="254"/>
    </location>
</feature>
<feature type="transmembrane region" description="Helical" evidence="7">
    <location>
        <begin position="349"/>
        <end position="371"/>
    </location>
</feature>
<sequence length="662" mass="73584">MPRYTKTSFREVDDDGPSSGGTLRRNRSLDKHPRGRRIDKENRRARRADARGDCEGGSKPRWRNTTKLYLSRALSSWGDNMWSFAVGLFYIKLYPDSLRLAAIYGFSASVAIILFGAPIGRWVDKTARLKAAKMSLGFQNATVVLCATFLCMVMMFETQLKTNIHDAWIEIAGQGLVVAMAVLSRLGSLANIICVEKDWLIVLAHGSREKLAVMNAMVRRIDMVSKLLAPLFVGQIMARSLALGAVFLAAWNLVSVYLEYRLLLDLYVNVPVLAMKTSSLPVRVSLVDENMRPCQRIRYKIRDYLGGWIRFLQHPVCFAGLGLALTFMTVLMFDSITVGYIYKQGISEAAVGIVSAGTGFVGVCGTLAYPWLRRRIGLERTGLFGFVLLVSCITLCVASVFVEGSPFDPMLTRLFGDAVYNFTRTLGFDIRREIDITGNLNNATMYFVNDTLLEDPPHDLSLGANRSVVMLVAGMCLARFGLWIADLAVNQLLQELVDDGERGCINGVQYSINVSMDLLKFVMVIFIPWFDTFGLLIIISFLFSCAGTACYAEFCRRQEGGGRSLFCYFCLNCCSRPLSDQEDIGTPVTEIVDMAHVDELFSSVQVVLDSSNPEIIFPDDGECSSIDSEENDFSLTNLLSSMPILPRLSVASSHEGVRLLQH</sequence>
<keyword evidence="9" id="KW-1185">Reference proteome</keyword>
<comment type="function">
    <text evidence="7">May be involved in iron transport and iron homeostasis.</text>
</comment>
<comment type="similarity">
    <text evidence="2 7">Belongs to the ferroportin (FP) (TC 2.A.100) family. SLC40A subfamily.</text>
</comment>
<feature type="transmembrane region" description="Helical" evidence="7">
    <location>
        <begin position="103"/>
        <end position="123"/>
    </location>
</feature>
<feature type="transmembrane region" description="Helical" evidence="7">
    <location>
        <begin position="307"/>
        <end position="329"/>
    </location>
</feature>
<keyword evidence="7" id="KW-0406">Ion transport</keyword>
<dbReference type="KEGG" id="goe:100904755"/>
<keyword evidence="4 7" id="KW-0812">Transmembrane</keyword>
<feature type="transmembrane region" description="Helical" evidence="7">
    <location>
        <begin position="535"/>
        <end position="554"/>
    </location>
</feature>
<evidence type="ECO:0000313" key="9">
    <source>
        <dbReference type="Proteomes" id="UP000694867"/>
    </source>
</evidence>
<evidence type="ECO:0000256" key="8">
    <source>
        <dbReference type="SAM" id="MobiDB-lite"/>
    </source>
</evidence>
<accession>A0AAJ7WIA3</accession>
<dbReference type="GO" id="GO:0005381">
    <property type="term" value="F:iron ion transmembrane transporter activity"/>
    <property type="evidence" value="ECO:0007669"/>
    <property type="project" value="UniProtKB-UniRule"/>
</dbReference>
<dbReference type="RefSeq" id="XP_028966993.1">
    <property type="nucleotide sequence ID" value="XM_029111160.1"/>
</dbReference>
<dbReference type="AlphaFoldDB" id="A0AAJ7WIA3"/>
<feature type="transmembrane region" description="Helical" evidence="7">
    <location>
        <begin position="266"/>
        <end position="286"/>
    </location>
</feature>
<dbReference type="CDD" id="cd17480">
    <property type="entry name" value="MFS_SLC40A1_like"/>
    <property type="match status" value="1"/>
</dbReference>
<feature type="transmembrane region" description="Helical" evidence="7">
    <location>
        <begin position="69"/>
        <end position="91"/>
    </location>
</feature>
<feature type="transmembrane region" description="Helical" evidence="7">
    <location>
        <begin position="135"/>
        <end position="156"/>
    </location>
</feature>
<dbReference type="Proteomes" id="UP000694867">
    <property type="component" value="Unplaced"/>
</dbReference>
<keyword evidence="5 7" id="KW-1133">Transmembrane helix</keyword>
<dbReference type="SUPFAM" id="SSF103473">
    <property type="entry name" value="MFS general substrate transporter"/>
    <property type="match status" value="1"/>
</dbReference>
<name>A0AAJ7WIA3_9ACAR</name>
<dbReference type="InterPro" id="IPR036259">
    <property type="entry name" value="MFS_trans_sf"/>
</dbReference>
<dbReference type="GO" id="GO:0016020">
    <property type="term" value="C:membrane"/>
    <property type="evidence" value="ECO:0007669"/>
    <property type="project" value="UniProtKB-SubCell"/>
</dbReference>
<dbReference type="Gene3D" id="1.20.1250.20">
    <property type="entry name" value="MFS general substrate transporter like domains"/>
    <property type="match status" value="1"/>
</dbReference>
<feature type="compositionally biased region" description="Basic and acidic residues" evidence="8">
    <location>
        <begin position="27"/>
        <end position="58"/>
    </location>
</feature>
<organism evidence="9 10">
    <name type="scientific">Galendromus occidentalis</name>
    <name type="common">western predatory mite</name>
    <dbReference type="NCBI Taxonomy" id="34638"/>
    <lineage>
        <taxon>Eukaryota</taxon>
        <taxon>Metazoa</taxon>
        <taxon>Ecdysozoa</taxon>
        <taxon>Arthropoda</taxon>
        <taxon>Chelicerata</taxon>
        <taxon>Arachnida</taxon>
        <taxon>Acari</taxon>
        <taxon>Parasitiformes</taxon>
        <taxon>Mesostigmata</taxon>
        <taxon>Gamasina</taxon>
        <taxon>Phytoseioidea</taxon>
        <taxon>Phytoseiidae</taxon>
        <taxon>Typhlodrominae</taxon>
        <taxon>Galendromus</taxon>
    </lineage>
</organism>
<evidence type="ECO:0000256" key="2">
    <source>
        <dbReference type="ARBA" id="ARBA00006279"/>
    </source>
</evidence>
<evidence type="ECO:0000256" key="3">
    <source>
        <dbReference type="ARBA" id="ARBA00022448"/>
    </source>
</evidence>
<keyword evidence="3 7" id="KW-0813">Transport</keyword>
<dbReference type="PANTHER" id="PTHR11660">
    <property type="entry name" value="SOLUTE CARRIER FAMILY 40 MEMBER"/>
    <property type="match status" value="1"/>
</dbReference>
<dbReference type="Pfam" id="PF06963">
    <property type="entry name" value="FPN1"/>
    <property type="match status" value="1"/>
</dbReference>
<comment type="subcellular location">
    <subcellularLocation>
        <location evidence="1 7">Membrane</location>
        <topology evidence="1 7">Multi-pass membrane protein</topology>
    </subcellularLocation>
</comment>
<evidence type="ECO:0000256" key="4">
    <source>
        <dbReference type="ARBA" id="ARBA00022692"/>
    </source>
</evidence>